<proteinExistence type="predicted"/>
<evidence type="ECO:0000313" key="2">
    <source>
        <dbReference type="EnsemblMetazoa" id="ASIC010217-PA"/>
    </source>
</evidence>
<evidence type="ECO:0000313" key="1">
    <source>
        <dbReference type="EMBL" id="KFB42510.1"/>
    </source>
</evidence>
<organism evidence="1">
    <name type="scientific">Anopheles sinensis</name>
    <name type="common">Mosquito</name>
    <dbReference type="NCBI Taxonomy" id="74873"/>
    <lineage>
        <taxon>Eukaryota</taxon>
        <taxon>Metazoa</taxon>
        <taxon>Ecdysozoa</taxon>
        <taxon>Arthropoda</taxon>
        <taxon>Hexapoda</taxon>
        <taxon>Insecta</taxon>
        <taxon>Pterygota</taxon>
        <taxon>Neoptera</taxon>
        <taxon>Endopterygota</taxon>
        <taxon>Diptera</taxon>
        <taxon>Nematocera</taxon>
        <taxon>Culicoidea</taxon>
        <taxon>Culicidae</taxon>
        <taxon>Anophelinae</taxon>
        <taxon>Anopheles</taxon>
    </lineage>
</organism>
<gene>
    <name evidence="1" type="ORF">ZHAS_00010217</name>
</gene>
<dbReference type="VEuPathDB" id="VectorBase:ASIC010217"/>
<dbReference type="EMBL" id="ATLV01017831">
    <property type="status" value="NOT_ANNOTATED_CDS"/>
    <property type="molecule type" value="Genomic_DNA"/>
</dbReference>
<name>A0A084VX16_ANOSI</name>
<dbReference type="Proteomes" id="UP000030765">
    <property type="component" value="Unassembled WGS sequence"/>
</dbReference>
<sequence>MQSVFLPVQSSGPCGANIRSRGSVGSLQESFHPMRRSVIWGCVLVIGKKVLTRRARGVADPQTTIDYHQIITEEDGKVGESSTVAHL</sequence>
<protein>
    <submittedName>
        <fullName evidence="1 2">Kinesin family member 24</fullName>
    </submittedName>
</protein>
<evidence type="ECO:0000313" key="3">
    <source>
        <dbReference type="Proteomes" id="UP000030765"/>
    </source>
</evidence>
<reference evidence="2" key="2">
    <citation type="submission" date="2020-05" db="UniProtKB">
        <authorList>
            <consortium name="EnsemblMetazoa"/>
        </authorList>
    </citation>
    <scope>IDENTIFICATION</scope>
</reference>
<keyword evidence="3" id="KW-1185">Reference proteome</keyword>
<dbReference type="AlphaFoldDB" id="A0A084VX16"/>
<dbReference type="EnsemblMetazoa" id="ASIC010217-RA">
    <property type="protein sequence ID" value="ASIC010217-PA"/>
    <property type="gene ID" value="ASIC010217"/>
</dbReference>
<dbReference type="EMBL" id="KE525195">
    <property type="protein sequence ID" value="KFB42510.1"/>
    <property type="molecule type" value="Genomic_DNA"/>
</dbReference>
<reference evidence="1 3" key="1">
    <citation type="journal article" date="2014" name="BMC Genomics">
        <title>Genome sequence of Anopheles sinensis provides insight into genetics basis of mosquito competence for malaria parasites.</title>
        <authorList>
            <person name="Zhou D."/>
            <person name="Zhang D."/>
            <person name="Ding G."/>
            <person name="Shi L."/>
            <person name="Hou Q."/>
            <person name="Ye Y."/>
            <person name="Xu Y."/>
            <person name="Zhou H."/>
            <person name="Xiong C."/>
            <person name="Li S."/>
            <person name="Yu J."/>
            <person name="Hong S."/>
            <person name="Yu X."/>
            <person name="Zou P."/>
            <person name="Chen C."/>
            <person name="Chang X."/>
            <person name="Wang W."/>
            <person name="Lv Y."/>
            <person name="Sun Y."/>
            <person name="Ma L."/>
            <person name="Shen B."/>
            <person name="Zhu C."/>
        </authorList>
    </citation>
    <scope>NUCLEOTIDE SEQUENCE [LARGE SCALE GENOMIC DNA]</scope>
</reference>
<accession>A0A084VX16</accession>